<dbReference type="NCBIfam" id="NF002003">
    <property type="entry name" value="PRK00802.1-3"/>
    <property type="match status" value="1"/>
</dbReference>
<keyword evidence="6" id="KW-0326">Glycosidase</keyword>
<proteinExistence type="inferred from homology"/>
<dbReference type="SUPFAM" id="SSF50486">
    <property type="entry name" value="FMT C-terminal domain-like"/>
    <property type="match status" value="1"/>
</dbReference>
<keyword evidence="3 5" id="KW-0378">Hydrolase</keyword>
<dbReference type="GO" id="GO:0006284">
    <property type="term" value="P:base-excision repair"/>
    <property type="evidence" value="ECO:0007669"/>
    <property type="project" value="InterPro"/>
</dbReference>
<dbReference type="CDD" id="cd00540">
    <property type="entry name" value="AAG"/>
    <property type="match status" value="1"/>
</dbReference>
<reference evidence="6 7" key="1">
    <citation type="submission" date="2020-10" db="EMBL/GenBank/DDBJ databases">
        <title>complete genome sequencing of Lysobacter sp. H21R20.</title>
        <authorList>
            <person name="Bae J.-W."/>
            <person name="Lee S.-Y."/>
        </authorList>
    </citation>
    <scope>NUCLEOTIDE SEQUENCE [LARGE SCALE GENOMIC DNA]</scope>
    <source>
        <strain evidence="6 7">H21R20</strain>
    </source>
</reference>
<comment type="similarity">
    <text evidence="1 5">Belongs to the DNA glycosylase MPG family.</text>
</comment>
<dbReference type="Pfam" id="PF02245">
    <property type="entry name" value="Pur_DNA_glyco"/>
    <property type="match status" value="1"/>
</dbReference>
<dbReference type="KEGG" id="lcic:INQ41_06680"/>
<dbReference type="HAMAP" id="MF_00527">
    <property type="entry name" value="3MGH"/>
    <property type="match status" value="1"/>
</dbReference>
<evidence type="ECO:0000256" key="3">
    <source>
        <dbReference type="ARBA" id="ARBA00022801"/>
    </source>
</evidence>
<evidence type="ECO:0000256" key="1">
    <source>
        <dbReference type="ARBA" id="ARBA00009232"/>
    </source>
</evidence>
<dbReference type="NCBIfam" id="TIGR00567">
    <property type="entry name" value="3mg"/>
    <property type="match status" value="1"/>
</dbReference>
<protein>
    <recommendedName>
        <fullName evidence="5">Putative 3-methyladenine DNA glycosylase</fullName>
        <ecNumber evidence="5">3.2.2.-</ecNumber>
    </recommendedName>
</protein>
<dbReference type="GO" id="GO:0003905">
    <property type="term" value="F:alkylbase DNA N-glycosylase activity"/>
    <property type="evidence" value="ECO:0007669"/>
    <property type="project" value="InterPro"/>
</dbReference>
<dbReference type="Proteomes" id="UP000594059">
    <property type="component" value="Chromosome"/>
</dbReference>
<dbReference type="AlphaFoldDB" id="A0A7S6ZTD4"/>
<dbReference type="Gene3D" id="3.10.300.10">
    <property type="entry name" value="Methylpurine-DNA glycosylase (MPG)"/>
    <property type="match status" value="1"/>
</dbReference>
<keyword evidence="7" id="KW-1185">Reference proteome</keyword>
<evidence type="ECO:0000256" key="5">
    <source>
        <dbReference type="HAMAP-Rule" id="MF_00527"/>
    </source>
</evidence>
<dbReference type="EMBL" id="CP063656">
    <property type="protein sequence ID" value="QOW20825.1"/>
    <property type="molecule type" value="Genomic_DNA"/>
</dbReference>
<dbReference type="PANTHER" id="PTHR10429:SF0">
    <property type="entry name" value="DNA-3-METHYLADENINE GLYCOSYLASE"/>
    <property type="match status" value="1"/>
</dbReference>
<organism evidence="6 7">
    <name type="scientific">Novilysobacter ciconiae</name>
    <dbReference type="NCBI Taxonomy" id="2781022"/>
    <lineage>
        <taxon>Bacteria</taxon>
        <taxon>Pseudomonadati</taxon>
        <taxon>Pseudomonadota</taxon>
        <taxon>Gammaproteobacteria</taxon>
        <taxon>Lysobacterales</taxon>
        <taxon>Lysobacteraceae</taxon>
        <taxon>Novilysobacter</taxon>
    </lineage>
</organism>
<keyword evidence="4 5" id="KW-0234">DNA repair</keyword>
<evidence type="ECO:0000256" key="2">
    <source>
        <dbReference type="ARBA" id="ARBA00022763"/>
    </source>
</evidence>
<evidence type="ECO:0000256" key="4">
    <source>
        <dbReference type="ARBA" id="ARBA00023204"/>
    </source>
</evidence>
<dbReference type="EC" id="3.2.2.-" evidence="5"/>
<dbReference type="FunFam" id="3.10.300.10:FF:000001">
    <property type="entry name" value="Putative 3-methyladenine DNA glycosylase"/>
    <property type="match status" value="1"/>
</dbReference>
<keyword evidence="2 5" id="KW-0227">DNA damage</keyword>
<evidence type="ECO:0000313" key="6">
    <source>
        <dbReference type="EMBL" id="QOW20825.1"/>
    </source>
</evidence>
<dbReference type="GO" id="GO:0003677">
    <property type="term" value="F:DNA binding"/>
    <property type="evidence" value="ECO:0007669"/>
    <property type="project" value="InterPro"/>
</dbReference>
<dbReference type="InterPro" id="IPR011034">
    <property type="entry name" value="Formyl_transferase-like_C_sf"/>
</dbReference>
<name>A0A7S6ZTD4_9GAMM</name>
<dbReference type="PANTHER" id="PTHR10429">
    <property type="entry name" value="DNA-3-METHYLADENINE GLYCOSYLASE"/>
    <property type="match status" value="1"/>
</dbReference>
<evidence type="ECO:0000313" key="7">
    <source>
        <dbReference type="Proteomes" id="UP000594059"/>
    </source>
</evidence>
<sequence length="208" mass="22312">MAAIGNALARDASVLPLDFYQRPATELAPALLNKLLVTTDGRAGRIVEVEAYTDSGDPASHSHRGPTLRNATMFGPPGHLYVYLSYGIHWCANVVCGQEGQGTAVLIRALEPVAGLERMREARGKARSDLDLCRGPARLAQALGISGEDDGTDLLRGPIRLLGDGCPPPPHPVSSPRIGITRATELPWRWYVPGNPHVSRLSGTSRPR</sequence>
<accession>A0A7S6ZTD4</accession>
<dbReference type="InterPro" id="IPR036995">
    <property type="entry name" value="MPG_sf"/>
</dbReference>
<dbReference type="InterPro" id="IPR003180">
    <property type="entry name" value="MPG"/>
</dbReference>
<gene>
    <name evidence="6" type="ORF">INQ41_06680</name>
</gene>